<feature type="transmembrane region" description="Helical" evidence="7">
    <location>
        <begin position="60"/>
        <end position="88"/>
    </location>
</feature>
<evidence type="ECO:0000256" key="5">
    <source>
        <dbReference type="ARBA" id="ARBA00022989"/>
    </source>
</evidence>
<dbReference type="PANTHER" id="PTHR47737">
    <property type="entry name" value="GLYCINE BETAINE/PROLINE BETAINE TRANSPORT SYSTEM PERMEASE PROTEIN PROW"/>
    <property type="match status" value="1"/>
</dbReference>
<name>A0ABX1J017_9PSEU</name>
<dbReference type="InterPro" id="IPR035906">
    <property type="entry name" value="MetI-like_sf"/>
</dbReference>
<organism evidence="9 10">
    <name type="scientific">Amycolatopsis acididurans</name>
    <dbReference type="NCBI Taxonomy" id="2724524"/>
    <lineage>
        <taxon>Bacteria</taxon>
        <taxon>Bacillati</taxon>
        <taxon>Actinomycetota</taxon>
        <taxon>Actinomycetes</taxon>
        <taxon>Pseudonocardiales</taxon>
        <taxon>Pseudonocardiaceae</taxon>
        <taxon>Amycolatopsis</taxon>
    </lineage>
</organism>
<proteinExistence type="inferred from homology"/>
<evidence type="ECO:0000256" key="1">
    <source>
        <dbReference type="ARBA" id="ARBA00004141"/>
    </source>
</evidence>
<dbReference type="InterPro" id="IPR000515">
    <property type="entry name" value="MetI-like"/>
</dbReference>
<evidence type="ECO:0000256" key="4">
    <source>
        <dbReference type="ARBA" id="ARBA00022692"/>
    </source>
</evidence>
<comment type="subcellular location">
    <subcellularLocation>
        <location evidence="7">Cell membrane</location>
        <topology evidence="7">Multi-pass membrane protein</topology>
    </subcellularLocation>
    <subcellularLocation>
        <location evidence="1">Membrane</location>
        <topology evidence="1">Multi-pass membrane protein</topology>
    </subcellularLocation>
</comment>
<sequence length="297" mass="31781">MREVLLADGWQVPRIPLGDWFATAVDWLNNNVGPLFDAIDKIINGAVNGLTTALQWPPSWVMFILFALLAWALRSWKFGVVSLIGFAVADGLRVFDDAMLTLAQVLVAGVIATVIAVPLGILAARSNAASRVIKPVMDFMQTLPAFVYLIPAIFFFSIGVVPGVVATVVFSLPPGVRLTELGIRQVDKEMVEAGESFGAAPRKILTGIQIPLALPSIMAGINQIIMLSLSMVVIAGMVGGPGLGGKVFESVTRLQLGAGFEYGVGVVILAIYLDRITSSFSGRRTRRRTSRRATASV</sequence>
<reference evidence="9 10" key="1">
    <citation type="submission" date="2020-04" db="EMBL/GenBank/DDBJ databases">
        <title>Novel species.</title>
        <authorList>
            <person name="Teo W.F.A."/>
            <person name="Lipun K."/>
            <person name="Srisuk N."/>
            <person name="Duangmal K."/>
        </authorList>
    </citation>
    <scope>NUCLEOTIDE SEQUENCE [LARGE SCALE GENOMIC DNA]</scope>
    <source>
        <strain evidence="9 10">K13G38</strain>
    </source>
</reference>
<dbReference type="PROSITE" id="PS50928">
    <property type="entry name" value="ABC_TM1"/>
    <property type="match status" value="1"/>
</dbReference>
<comment type="caution">
    <text evidence="9">The sequence shown here is derived from an EMBL/GenBank/DDBJ whole genome shotgun (WGS) entry which is preliminary data.</text>
</comment>
<evidence type="ECO:0000259" key="8">
    <source>
        <dbReference type="PROSITE" id="PS50928"/>
    </source>
</evidence>
<feature type="transmembrane region" description="Helical" evidence="7">
    <location>
        <begin position="254"/>
        <end position="273"/>
    </location>
</feature>
<evidence type="ECO:0000256" key="2">
    <source>
        <dbReference type="ARBA" id="ARBA00022448"/>
    </source>
</evidence>
<dbReference type="EMBL" id="JAAXLS010000003">
    <property type="protein sequence ID" value="NKQ52736.1"/>
    <property type="molecule type" value="Genomic_DNA"/>
</dbReference>
<evidence type="ECO:0000313" key="10">
    <source>
        <dbReference type="Proteomes" id="UP000715441"/>
    </source>
</evidence>
<keyword evidence="3" id="KW-1003">Cell membrane</keyword>
<keyword evidence="5 7" id="KW-1133">Transmembrane helix</keyword>
<dbReference type="PANTHER" id="PTHR47737:SF1">
    <property type="entry name" value="GLYCINE BETAINE_PROLINE BETAINE TRANSPORT SYSTEM PERMEASE PROTEIN PROW"/>
    <property type="match status" value="1"/>
</dbReference>
<feature type="domain" description="ABC transmembrane type-1" evidence="8">
    <location>
        <begin position="98"/>
        <end position="277"/>
    </location>
</feature>
<evidence type="ECO:0000256" key="6">
    <source>
        <dbReference type="ARBA" id="ARBA00023136"/>
    </source>
</evidence>
<keyword evidence="4 7" id="KW-0812">Transmembrane</keyword>
<dbReference type="Proteomes" id="UP000715441">
    <property type="component" value="Unassembled WGS sequence"/>
</dbReference>
<dbReference type="SUPFAM" id="SSF161098">
    <property type="entry name" value="MetI-like"/>
    <property type="match status" value="1"/>
</dbReference>
<keyword evidence="10" id="KW-1185">Reference proteome</keyword>
<evidence type="ECO:0000313" key="9">
    <source>
        <dbReference type="EMBL" id="NKQ52736.1"/>
    </source>
</evidence>
<dbReference type="CDD" id="cd06261">
    <property type="entry name" value="TM_PBP2"/>
    <property type="match status" value="1"/>
</dbReference>
<dbReference type="Pfam" id="PF00528">
    <property type="entry name" value="BPD_transp_1"/>
    <property type="match status" value="1"/>
</dbReference>
<feature type="transmembrane region" description="Helical" evidence="7">
    <location>
        <begin position="145"/>
        <end position="170"/>
    </location>
</feature>
<feature type="transmembrane region" description="Helical" evidence="7">
    <location>
        <begin position="212"/>
        <end position="234"/>
    </location>
</feature>
<gene>
    <name evidence="9" type="ORF">HFP15_07560</name>
</gene>
<comment type="similarity">
    <text evidence="7">Belongs to the binding-protein-dependent transport system permease family.</text>
</comment>
<dbReference type="RefSeq" id="WP_168512900.1">
    <property type="nucleotide sequence ID" value="NZ_JAAXLS010000003.1"/>
</dbReference>
<dbReference type="Gene3D" id="1.10.3720.10">
    <property type="entry name" value="MetI-like"/>
    <property type="match status" value="1"/>
</dbReference>
<evidence type="ECO:0000256" key="3">
    <source>
        <dbReference type="ARBA" id="ARBA00022475"/>
    </source>
</evidence>
<keyword evidence="2 7" id="KW-0813">Transport</keyword>
<keyword evidence="6 7" id="KW-0472">Membrane</keyword>
<evidence type="ECO:0000256" key="7">
    <source>
        <dbReference type="RuleBase" id="RU363032"/>
    </source>
</evidence>
<feature type="transmembrane region" description="Helical" evidence="7">
    <location>
        <begin position="100"/>
        <end position="125"/>
    </location>
</feature>
<protein>
    <submittedName>
        <fullName evidence="9">ABC transporter permease subunit</fullName>
    </submittedName>
</protein>
<accession>A0ABX1J017</accession>